<name>A0A4Y2JUC7_ARAVE</name>
<protein>
    <submittedName>
        <fullName evidence="1">Uncharacterized protein</fullName>
    </submittedName>
</protein>
<reference evidence="1 2" key="1">
    <citation type="journal article" date="2019" name="Sci. Rep.">
        <title>Orb-weaving spider Araneus ventricosus genome elucidates the spidroin gene catalogue.</title>
        <authorList>
            <person name="Kono N."/>
            <person name="Nakamura H."/>
            <person name="Ohtoshi R."/>
            <person name="Moran D.A.P."/>
            <person name="Shinohara A."/>
            <person name="Yoshida Y."/>
            <person name="Fujiwara M."/>
            <person name="Mori M."/>
            <person name="Tomita M."/>
            <person name="Arakawa K."/>
        </authorList>
    </citation>
    <scope>NUCLEOTIDE SEQUENCE [LARGE SCALE GENOMIC DNA]</scope>
</reference>
<dbReference type="Proteomes" id="UP000499080">
    <property type="component" value="Unassembled WGS sequence"/>
</dbReference>
<dbReference type="EMBL" id="BGPR01003895">
    <property type="protein sequence ID" value="GBM93650.1"/>
    <property type="molecule type" value="Genomic_DNA"/>
</dbReference>
<evidence type="ECO:0000313" key="2">
    <source>
        <dbReference type="Proteomes" id="UP000499080"/>
    </source>
</evidence>
<keyword evidence="2" id="KW-1185">Reference proteome</keyword>
<comment type="caution">
    <text evidence="1">The sequence shown here is derived from an EMBL/GenBank/DDBJ whole genome shotgun (WGS) entry which is preliminary data.</text>
</comment>
<gene>
    <name evidence="1" type="ORF">AVEN_210274_1</name>
</gene>
<accession>A0A4Y2JUC7</accession>
<sequence length="121" mass="13809">MARSMPLRLTHFYGLNLDNELQNVFHNELHLETDTSHQIEDNAANSSFSHFTPGQQFPEVPFLSLKVSVKIIKEESENKAREENDLELLEANGPRSFVIWLAKGKQLICLRQRSAASLPFS</sequence>
<evidence type="ECO:0000313" key="1">
    <source>
        <dbReference type="EMBL" id="GBM93650.1"/>
    </source>
</evidence>
<proteinExistence type="predicted"/>
<dbReference type="AlphaFoldDB" id="A0A4Y2JUC7"/>
<organism evidence="1 2">
    <name type="scientific">Araneus ventricosus</name>
    <name type="common">Orbweaver spider</name>
    <name type="synonym">Epeira ventricosa</name>
    <dbReference type="NCBI Taxonomy" id="182803"/>
    <lineage>
        <taxon>Eukaryota</taxon>
        <taxon>Metazoa</taxon>
        <taxon>Ecdysozoa</taxon>
        <taxon>Arthropoda</taxon>
        <taxon>Chelicerata</taxon>
        <taxon>Arachnida</taxon>
        <taxon>Araneae</taxon>
        <taxon>Araneomorphae</taxon>
        <taxon>Entelegynae</taxon>
        <taxon>Araneoidea</taxon>
        <taxon>Araneidae</taxon>
        <taxon>Araneus</taxon>
    </lineage>
</organism>